<comment type="similarity">
    <text evidence="3">Belongs to the wax synthase family.</text>
</comment>
<dbReference type="PANTHER" id="PTHR31595">
    <property type="entry name" value="LONG-CHAIN-ALCOHOL O-FATTY-ACYLTRANSFERASE 3-RELATED"/>
    <property type="match status" value="1"/>
</dbReference>
<evidence type="ECO:0000256" key="2">
    <source>
        <dbReference type="ARBA" id="ARBA00005179"/>
    </source>
</evidence>
<keyword evidence="7 9" id="KW-0472">Membrane</keyword>
<feature type="transmembrane region" description="Helical" evidence="9">
    <location>
        <begin position="86"/>
        <end position="105"/>
    </location>
</feature>
<dbReference type="PANTHER" id="PTHR31595:SF57">
    <property type="entry name" value="OS04G0481900 PROTEIN"/>
    <property type="match status" value="1"/>
</dbReference>
<keyword evidence="4" id="KW-0808">Transferase</keyword>
<feature type="transmembrane region" description="Helical" evidence="9">
    <location>
        <begin position="59"/>
        <end position="79"/>
    </location>
</feature>
<evidence type="ECO:0000256" key="1">
    <source>
        <dbReference type="ARBA" id="ARBA00004141"/>
    </source>
</evidence>
<dbReference type="GO" id="GO:0006629">
    <property type="term" value="P:lipid metabolic process"/>
    <property type="evidence" value="ECO:0007669"/>
    <property type="project" value="InterPro"/>
</dbReference>
<evidence type="ECO:0000256" key="7">
    <source>
        <dbReference type="ARBA" id="ARBA00023136"/>
    </source>
</evidence>
<evidence type="ECO:0000256" key="8">
    <source>
        <dbReference type="SAM" id="MobiDB-lite"/>
    </source>
</evidence>
<comment type="pathway">
    <text evidence="2">Secondary metabolite biosynthesis.</text>
</comment>
<dbReference type="GO" id="GO:0008374">
    <property type="term" value="F:O-acyltransferase activity"/>
    <property type="evidence" value="ECO:0007669"/>
    <property type="project" value="InterPro"/>
</dbReference>
<dbReference type="GO" id="GO:0016020">
    <property type="term" value="C:membrane"/>
    <property type="evidence" value="ECO:0007669"/>
    <property type="project" value="UniProtKB-SubCell"/>
</dbReference>
<evidence type="ECO:0000256" key="9">
    <source>
        <dbReference type="SAM" id="Phobius"/>
    </source>
</evidence>
<evidence type="ECO:0000313" key="11">
    <source>
        <dbReference type="EMBL" id="KAF9582095.1"/>
    </source>
</evidence>
<evidence type="ECO:0000256" key="3">
    <source>
        <dbReference type="ARBA" id="ARBA00007282"/>
    </source>
</evidence>
<comment type="subcellular location">
    <subcellularLocation>
        <location evidence="1">Membrane</location>
        <topology evidence="1">Multi-pass membrane protein</topology>
    </subcellularLocation>
</comment>
<comment type="caution">
    <text evidence="11">The sequence shown here is derived from an EMBL/GenBank/DDBJ whole genome shotgun (WGS) entry which is preliminary data.</text>
</comment>
<gene>
    <name evidence="11" type="ORF">BGW38_000650</name>
</gene>
<feature type="region of interest" description="Disordered" evidence="8">
    <location>
        <begin position="185"/>
        <end position="260"/>
    </location>
</feature>
<dbReference type="Proteomes" id="UP000780801">
    <property type="component" value="Unassembled WGS sequence"/>
</dbReference>
<dbReference type="InterPro" id="IPR032805">
    <property type="entry name" value="Wax_synthase_dom"/>
</dbReference>
<keyword evidence="6 9" id="KW-1133">Transmembrane helix</keyword>
<feature type="transmembrane region" description="Helical" evidence="9">
    <location>
        <begin position="465"/>
        <end position="483"/>
    </location>
</feature>
<feature type="transmembrane region" description="Helical" evidence="9">
    <location>
        <begin position="275"/>
        <end position="294"/>
    </location>
</feature>
<proteinExistence type="inferred from homology"/>
<name>A0A9P6FWR4_9FUNG</name>
<accession>A0A9P6FWR4</accession>
<evidence type="ECO:0000256" key="6">
    <source>
        <dbReference type="ARBA" id="ARBA00022989"/>
    </source>
</evidence>
<keyword evidence="5 9" id="KW-0812">Transmembrane</keyword>
<evidence type="ECO:0000313" key="12">
    <source>
        <dbReference type="Proteomes" id="UP000780801"/>
    </source>
</evidence>
<dbReference type="OrthoDB" id="1077582at2759"/>
<dbReference type="AlphaFoldDB" id="A0A9P6FWR4"/>
<evidence type="ECO:0000259" key="10">
    <source>
        <dbReference type="Pfam" id="PF13813"/>
    </source>
</evidence>
<dbReference type="Pfam" id="PF13813">
    <property type="entry name" value="MBOAT_2"/>
    <property type="match status" value="1"/>
</dbReference>
<reference evidence="11" key="1">
    <citation type="journal article" date="2020" name="Fungal Divers.">
        <title>Resolving the Mortierellaceae phylogeny through synthesis of multi-gene phylogenetics and phylogenomics.</title>
        <authorList>
            <person name="Vandepol N."/>
            <person name="Liber J."/>
            <person name="Desiro A."/>
            <person name="Na H."/>
            <person name="Kennedy M."/>
            <person name="Barry K."/>
            <person name="Grigoriev I.V."/>
            <person name="Miller A.N."/>
            <person name="O'Donnell K."/>
            <person name="Stajich J.E."/>
            <person name="Bonito G."/>
        </authorList>
    </citation>
    <scope>NUCLEOTIDE SEQUENCE</scope>
    <source>
        <strain evidence="11">KOD1015</strain>
    </source>
</reference>
<organism evidence="11 12">
    <name type="scientific">Lunasporangiospora selenospora</name>
    <dbReference type="NCBI Taxonomy" id="979761"/>
    <lineage>
        <taxon>Eukaryota</taxon>
        <taxon>Fungi</taxon>
        <taxon>Fungi incertae sedis</taxon>
        <taxon>Mucoromycota</taxon>
        <taxon>Mortierellomycotina</taxon>
        <taxon>Mortierellomycetes</taxon>
        <taxon>Mortierellales</taxon>
        <taxon>Mortierellaceae</taxon>
        <taxon>Lunasporangiospora</taxon>
    </lineage>
</organism>
<feature type="transmembrane region" description="Helical" evidence="9">
    <location>
        <begin position="406"/>
        <end position="429"/>
    </location>
</feature>
<feature type="transmembrane region" description="Helical" evidence="9">
    <location>
        <begin position="306"/>
        <end position="334"/>
    </location>
</feature>
<feature type="compositionally biased region" description="Polar residues" evidence="8">
    <location>
        <begin position="186"/>
        <end position="196"/>
    </location>
</feature>
<dbReference type="InterPro" id="IPR044851">
    <property type="entry name" value="Wax_synthase"/>
</dbReference>
<dbReference type="EMBL" id="JAABOA010001187">
    <property type="protein sequence ID" value="KAF9582095.1"/>
    <property type="molecule type" value="Genomic_DNA"/>
</dbReference>
<evidence type="ECO:0000256" key="5">
    <source>
        <dbReference type="ARBA" id="ARBA00022692"/>
    </source>
</evidence>
<feature type="compositionally biased region" description="Basic and acidic residues" evidence="8">
    <location>
        <begin position="205"/>
        <end position="226"/>
    </location>
</feature>
<sequence>MDRVSNLLAPVASSLGSKLNNALSNVDVDGFLARLPPSLPVTPCSPASDPSRIQLPNSLYFSIFFIFGGGLYAFLLFPLPLRVKQLLAAPLVFGLFALPLIMTAVNSPALQFIHVSACSCVLMRMFDLYYITPWRTGKEPVLNLEDWYCEVWAPFRKVPLSKDQLERQEVERQRIRLLREAAKSLENASDATSTASPNNTNEPINENKNETRNDSNNDQNEIKEASEPSTLRKRNVASSEKDPKETVPGKPVQEHTLSQPIDPNPQHWSYYLPRWFFYFFLMDAVPFSLSFLTFEQIQTFSLVPSLLVKIGVSALIIFDISFANYTIMIIWAALSGNLIHDTEWTLVRHYFPGLATSPSEFWRQWHHLFRYIWVDLGFKPTHHIFRKYVTRGRKVKSPVLKALEKILPIMGVFFMSGLMHEYIVIGMWHARFGPMTAFFLIQGAGTIISKAVYDSVGHKVHVPSWILIALTWAFNLTTAGLFMEPVIKNNGFNIIANQSILLHSYNLMRSLGVF</sequence>
<protein>
    <recommendedName>
        <fullName evidence="10">Wax synthase domain-containing protein</fullName>
    </recommendedName>
</protein>
<evidence type="ECO:0000256" key="4">
    <source>
        <dbReference type="ARBA" id="ARBA00022679"/>
    </source>
</evidence>
<feature type="domain" description="Wax synthase" evidence="10">
    <location>
        <begin position="353"/>
        <end position="440"/>
    </location>
</feature>
<keyword evidence="12" id="KW-1185">Reference proteome</keyword>